<reference evidence="3" key="2">
    <citation type="journal article" date="2018" name="Nat. Plants">
        <title>Whole-genome landscape of Medicago truncatula symbiotic genes.</title>
        <authorList>
            <person name="Pecrix Y."/>
            <person name="Gamas P."/>
            <person name="Carrere S."/>
        </authorList>
    </citation>
    <scope>NUCLEOTIDE SEQUENCE</scope>
    <source>
        <tissue evidence="3">Leaves</tissue>
    </source>
</reference>
<dbReference type="Proteomes" id="UP000265566">
    <property type="component" value="Chromosome 2"/>
</dbReference>
<dbReference type="EMBL" id="BT145414">
    <property type="protein sequence ID" value="AFK45208.1"/>
    <property type="molecule type" value="mRNA"/>
</dbReference>
<dbReference type="Gramene" id="rna12946">
    <property type="protein sequence ID" value="RHN76596.1"/>
    <property type="gene ID" value="gene12946"/>
</dbReference>
<sequence>MSLREGLTSSSQNFTYSSVSPADLENSTTATSGATSNTSTVIPNFPFLPSVVPCILTMKSFFPVTLKLSFFATFSSFPTTAEADNLDINIEGDLFLVSNKFLRSNPCDKDEIISNAL</sequence>
<dbReference type="EMBL" id="PSQE01000002">
    <property type="protein sequence ID" value="RHN76596.1"/>
    <property type="molecule type" value="Genomic_DNA"/>
</dbReference>
<organism evidence="2">
    <name type="scientific">Medicago truncatula</name>
    <name type="common">Barrel medic</name>
    <name type="synonym">Medicago tribuloides</name>
    <dbReference type="NCBI Taxonomy" id="3880"/>
    <lineage>
        <taxon>Eukaryota</taxon>
        <taxon>Viridiplantae</taxon>
        <taxon>Streptophyta</taxon>
        <taxon>Embryophyta</taxon>
        <taxon>Tracheophyta</taxon>
        <taxon>Spermatophyta</taxon>
        <taxon>Magnoliopsida</taxon>
        <taxon>eudicotyledons</taxon>
        <taxon>Gunneridae</taxon>
        <taxon>Pentapetalae</taxon>
        <taxon>rosids</taxon>
        <taxon>fabids</taxon>
        <taxon>Fabales</taxon>
        <taxon>Fabaceae</taxon>
        <taxon>Papilionoideae</taxon>
        <taxon>50 kb inversion clade</taxon>
        <taxon>NPAAA clade</taxon>
        <taxon>Hologalegina</taxon>
        <taxon>IRL clade</taxon>
        <taxon>Trifolieae</taxon>
        <taxon>Medicago</taxon>
    </lineage>
</organism>
<accession>I3SY66</accession>
<protein>
    <submittedName>
        <fullName evidence="2">Uncharacterized protein</fullName>
    </submittedName>
</protein>
<dbReference type="AlphaFoldDB" id="I3SY66"/>
<gene>
    <name evidence="3" type="ORF">MtrunA17_Chr2g0333831</name>
</gene>
<evidence type="ECO:0000313" key="3">
    <source>
        <dbReference type="EMBL" id="RHN76596.1"/>
    </source>
</evidence>
<evidence type="ECO:0000313" key="2">
    <source>
        <dbReference type="EMBL" id="AFK45208.1"/>
    </source>
</evidence>
<name>I3SY66_MEDTR</name>
<feature type="compositionally biased region" description="Low complexity" evidence="1">
    <location>
        <begin position="26"/>
        <end position="40"/>
    </location>
</feature>
<reference evidence="2" key="1">
    <citation type="submission" date="2012-05" db="EMBL/GenBank/DDBJ databases">
        <authorList>
            <person name="Krishnakumar V."/>
            <person name="Cheung F."/>
            <person name="Xiao Y."/>
            <person name="Chan A."/>
            <person name="Moskal W.A."/>
            <person name="Town C.D."/>
        </authorList>
    </citation>
    <scope>NUCLEOTIDE SEQUENCE</scope>
</reference>
<feature type="compositionally biased region" description="Polar residues" evidence="1">
    <location>
        <begin position="7"/>
        <end position="20"/>
    </location>
</feature>
<proteinExistence type="evidence at transcript level"/>
<feature type="region of interest" description="Disordered" evidence="1">
    <location>
        <begin position="1"/>
        <end position="43"/>
    </location>
</feature>
<evidence type="ECO:0000256" key="1">
    <source>
        <dbReference type="SAM" id="MobiDB-lite"/>
    </source>
</evidence>